<evidence type="ECO:0000313" key="2">
    <source>
        <dbReference type="EMBL" id="MER7374536.1"/>
    </source>
</evidence>
<dbReference type="EMBL" id="JBEPFB010000007">
    <property type="protein sequence ID" value="MER7374536.1"/>
    <property type="molecule type" value="Genomic_DNA"/>
</dbReference>
<evidence type="ECO:0000256" key="1">
    <source>
        <dbReference type="SAM" id="Phobius"/>
    </source>
</evidence>
<reference evidence="2 3" key="1">
    <citation type="submission" date="2024-06" db="EMBL/GenBank/DDBJ databases">
        <title>The Natural Products Discovery Center: Release of the First 8490 Sequenced Strains for Exploring Actinobacteria Biosynthetic Diversity.</title>
        <authorList>
            <person name="Kalkreuter E."/>
            <person name="Kautsar S.A."/>
            <person name="Yang D."/>
            <person name="Bader C.D."/>
            <person name="Teijaro C.N."/>
            <person name="Fluegel L."/>
            <person name="Davis C.M."/>
            <person name="Simpson J.R."/>
            <person name="Lauterbach L."/>
            <person name="Steele A.D."/>
            <person name="Gui C."/>
            <person name="Meng S."/>
            <person name="Li G."/>
            <person name="Viehrig K."/>
            <person name="Ye F."/>
            <person name="Su P."/>
            <person name="Kiefer A.F."/>
            <person name="Nichols A."/>
            <person name="Cepeda A.J."/>
            <person name="Yan W."/>
            <person name="Fan B."/>
            <person name="Jiang Y."/>
            <person name="Adhikari A."/>
            <person name="Zheng C.-J."/>
            <person name="Schuster L."/>
            <person name="Cowan T.M."/>
            <person name="Smanski M.J."/>
            <person name="Chevrette M.G."/>
            <person name="De Carvalho L.P.S."/>
            <person name="Shen B."/>
        </authorList>
    </citation>
    <scope>NUCLEOTIDE SEQUENCE [LARGE SCALE GENOMIC DNA]</scope>
    <source>
        <strain evidence="2 3">NPDC000155</strain>
    </source>
</reference>
<keyword evidence="1" id="KW-0472">Membrane</keyword>
<gene>
    <name evidence="2" type="ORF">ABT384_18035</name>
</gene>
<evidence type="ECO:0000313" key="3">
    <source>
        <dbReference type="Proteomes" id="UP001486207"/>
    </source>
</evidence>
<name>A0ABV1XSG3_9ACTN</name>
<organism evidence="2 3">
    <name type="scientific">Streptomyces lanatus</name>
    <dbReference type="NCBI Taxonomy" id="66900"/>
    <lineage>
        <taxon>Bacteria</taxon>
        <taxon>Bacillati</taxon>
        <taxon>Actinomycetota</taxon>
        <taxon>Actinomycetes</taxon>
        <taxon>Kitasatosporales</taxon>
        <taxon>Streptomycetaceae</taxon>
        <taxon>Streptomyces</taxon>
    </lineage>
</organism>
<protein>
    <submittedName>
        <fullName evidence="2">Uncharacterized protein</fullName>
    </submittedName>
</protein>
<keyword evidence="1" id="KW-1133">Transmembrane helix</keyword>
<sequence>MFGLSRCSAPLIDDQRLWAKTYELLDDWTVLLTCFLPAAVSGAAVLLAVTRQGRELVVHLGDGADENNHRHPVADRGQAIRTEIERDPLFGDVKPEGNRLLRQPGDMPLRT</sequence>
<keyword evidence="3" id="KW-1185">Reference proteome</keyword>
<comment type="caution">
    <text evidence="2">The sequence shown here is derived from an EMBL/GenBank/DDBJ whole genome shotgun (WGS) entry which is preliminary data.</text>
</comment>
<feature type="transmembrane region" description="Helical" evidence="1">
    <location>
        <begin position="28"/>
        <end position="49"/>
    </location>
</feature>
<dbReference type="RefSeq" id="WP_190071430.1">
    <property type="nucleotide sequence ID" value="NZ_BNBM01000007.1"/>
</dbReference>
<keyword evidence="1" id="KW-0812">Transmembrane</keyword>
<proteinExistence type="predicted"/>
<dbReference type="Proteomes" id="UP001486207">
    <property type="component" value="Unassembled WGS sequence"/>
</dbReference>
<accession>A0ABV1XSG3</accession>